<feature type="transmembrane region" description="Helical" evidence="1">
    <location>
        <begin position="7"/>
        <end position="27"/>
    </location>
</feature>
<evidence type="ECO:0000256" key="1">
    <source>
        <dbReference type="SAM" id="Phobius"/>
    </source>
</evidence>
<feature type="transmembrane region" description="Helical" evidence="1">
    <location>
        <begin position="179"/>
        <end position="198"/>
    </location>
</feature>
<dbReference type="Pfam" id="PF10067">
    <property type="entry name" value="DUF2306"/>
    <property type="match status" value="1"/>
</dbReference>
<reference evidence="2 3" key="1">
    <citation type="submission" date="2018-06" db="EMBL/GenBank/DDBJ databases">
        <title>Genomic Encyclopedia of Archaeal and Bacterial Type Strains, Phase II (KMG-II): from individual species to whole genera.</title>
        <authorList>
            <person name="Goeker M."/>
        </authorList>
    </citation>
    <scope>NUCLEOTIDE SEQUENCE [LARGE SCALE GENOMIC DNA]</scope>
    <source>
        <strain evidence="2 3">KACC 16626</strain>
    </source>
</reference>
<dbReference type="OrthoDB" id="195502at2"/>
<protein>
    <submittedName>
        <fullName evidence="2">Putative membrane protein DUF2306</fullName>
    </submittedName>
</protein>
<feature type="transmembrane region" description="Helical" evidence="1">
    <location>
        <begin position="146"/>
        <end position="167"/>
    </location>
</feature>
<keyword evidence="1" id="KW-0472">Membrane</keyword>
<dbReference type="Proteomes" id="UP000247416">
    <property type="component" value="Unassembled WGS sequence"/>
</dbReference>
<comment type="caution">
    <text evidence="2">The sequence shown here is derived from an EMBL/GenBank/DDBJ whole genome shotgun (WGS) entry which is preliminary data.</text>
</comment>
<evidence type="ECO:0000313" key="2">
    <source>
        <dbReference type="EMBL" id="PYF08476.1"/>
    </source>
</evidence>
<accession>A0A318TUE8</accession>
<evidence type="ECO:0000313" key="3">
    <source>
        <dbReference type="Proteomes" id="UP000247416"/>
    </source>
</evidence>
<gene>
    <name evidence="2" type="ORF">BJ095_102242</name>
</gene>
<feature type="transmembrane region" description="Helical" evidence="1">
    <location>
        <begin position="111"/>
        <end position="134"/>
    </location>
</feature>
<sequence length="204" mass="23973">MKQKIGIILLVFSMMWVLHTFSKNYIVDPSFEKFISRKDQILTDERLWILMIRIHILLAIISLITGPLGIIKALRDKSRSFHRWNGRLYVLSILLNFIPGVYVSFFATGGWISVIGFLILNTLWLGTTLLGFYYIKRKKVILHSQWITRSFFLSFANMMIYIIVVIAHNLMNFTYENSYTIAVWLSWSLNLLVAELMIRKKVFI</sequence>
<dbReference type="RefSeq" id="WP_107931677.1">
    <property type="nucleotide sequence ID" value="NZ_PYWJ01000001.1"/>
</dbReference>
<feature type="transmembrane region" description="Helical" evidence="1">
    <location>
        <begin position="47"/>
        <end position="74"/>
    </location>
</feature>
<feature type="transmembrane region" description="Helical" evidence="1">
    <location>
        <begin position="86"/>
        <end position="105"/>
    </location>
</feature>
<keyword evidence="3" id="KW-1185">Reference proteome</keyword>
<organism evidence="2 3">
    <name type="scientific">Ureibacillus chungkukjangi</name>
    <dbReference type="NCBI Taxonomy" id="1202712"/>
    <lineage>
        <taxon>Bacteria</taxon>
        <taxon>Bacillati</taxon>
        <taxon>Bacillota</taxon>
        <taxon>Bacilli</taxon>
        <taxon>Bacillales</taxon>
        <taxon>Caryophanaceae</taxon>
        <taxon>Ureibacillus</taxon>
    </lineage>
</organism>
<dbReference type="EMBL" id="QJTJ01000002">
    <property type="protein sequence ID" value="PYF08476.1"/>
    <property type="molecule type" value="Genomic_DNA"/>
</dbReference>
<keyword evidence="1" id="KW-0812">Transmembrane</keyword>
<keyword evidence="1" id="KW-1133">Transmembrane helix</keyword>
<proteinExistence type="predicted"/>
<dbReference type="InterPro" id="IPR018750">
    <property type="entry name" value="DUF2306_membrane"/>
</dbReference>
<dbReference type="AlphaFoldDB" id="A0A318TUE8"/>
<name>A0A318TUE8_9BACL</name>